<accession>A0A953SH97</accession>
<reference evidence="2" key="2">
    <citation type="submission" date="2021-08" db="EMBL/GenBank/DDBJ databases">
        <authorList>
            <person name="Dalcin Martins P."/>
        </authorList>
    </citation>
    <scope>NUCLEOTIDE SEQUENCE</scope>
    <source>
        <strain evidence="2">MAG_39</strain>
    </source>
</reference>
<reference evidence="2" key="1">
    <citation type="journal article" date="2021" name="bioRxiv">
        <title>Unraveling nitrogen, sulfur and carbon metabolic pathways and microbial community transcriptional responses to substrate deprivation and toxicity stresses in a bioreactor mimicking anoxic brackish coastal sediment conditions.</title>
        <authorList>
            <person name="Martins P.D."/>
            <person name="Echeveste M.J."/>
            <person name="Arshad A."/>
            <person name="Kurth J."/>
            <person name="Ouboter H."/>
            <person name="Jetten M.S.M."/>
            <person name="Welte C.U."/>
        </authorList>
    </citation>
    <scope>NUCLEOTIDE SEQUENCE</scope>
    <source>
        <strain evidence="2">MAG_39</strain>
    </source>
</reference>
<dbReference type="EMBL" id="JAIOIV010000130">
    <property type="protein sequence ID" value="MBZ0157888.1"/>
    <property type="molecule type" value="Genomic_DNA"/>
</dbReference>
<protein>
    <submittedName>
        <fullName evidence="2">Uncharacterized protein</fullName>
    </submittedName>
</protein>
<feature type="region of interest" description="Disordered" evidence="1">
    <location>
        <begin position="21"/>
        <end position="48"/>
    </location>
</feature>
<sequence>MTKIRGRERKRQAEVKVEVKRKTEERRENSRVGFLDTPVNIPYSKPSPVYRPDQAALLQNDLQKPHRFRLHGNTLA</sequence>
<comment type="caution">
    <text evidence="2">The sequence shown here is derived from an EMBL/GenBank/DDBJ whole genome shotgun (WGS) entry which is preliminary data.</text>
</comment>
<dbReference type="Proteomes" id="UP000705867">
    <property type="component" value="Unassembled WGS sequence"/>
</dbReference>
<proteinExistence type="predicted"/>
<feature type="compositionally biased region" description="Basic and acidic residues" evidence="1">
    <location>
        <begin position="21"/>
        <end position="30"/>
    </location>
</feature>
<evidence type="ECO:0000256" key="1">
    <source>
        <dbReference type="SAM" id="MobiDB-lite"/>
    </source>
</evidence>
<gene>
    <name evidence="2" type="ORF">K8I29_16955</name>
</gene>
<organism evidence="2 3">
    <name type="scientific">Candidatus Nitrobium versatile</name>
    <dbReference type="NCBI Taxonomy" id="2884831"/>
    <lineage>
        <taxon>Bacteria</taxon>
        <taxon>Pseudomonadati</taxon>
        <taxon>Nitrospirota</taxon>
        <taxon>Nitrospiria</taxon>
        <taxon>Nitrospirales</taxon>
        <taxon>Nitrospiraceae</taxon>
        <taxon>Candidatus Nitrobium</taxon>
    </lineage>
</organism>
<name>A0A953SH97_9BACT</name>
<dbReference type="AlphaFoldDB" id="A0A953SH97"/>
<evidence type="ECO:0000313" key="2">
    <source>
        <dbReference type="EMBL" id="MBZ0157888.1"/>
    </source>
</evidence>
<evidence type="ECO:0000313" key="3">
    <source>
        <dbReference type="Proteomes" id="UP000705867"/>
    </source>
</evidence>